<dbReference type="Pfam" id="PF14509">
    <property type="entry name" value="GH97_C"/>
    <property type="match status" value="1"/>
</dbReference>
<evidence type="ECO:0000313" key="10">
    <source>
        <dbReference type="Proteomes" id="UP001221558"/>
    </source>
</evidence>
<name>A0ABY7WEV9_9SPHI</name>
<dbReference type="PANTHER" id="PTHR35803:SF2">
    <property type="entry name" value="RETAINING ALPHA-GALACTOSIDASE"/>
    <property type="match status" value="1"/>
</dbReference>
<evidence type="ECO:0000256" key="2">
    <source>
        <dbReference type="ARBA" id="ARBA00011245"/>
    </source>
</evidence>
<evidence type="ECO:0000259" key="7">
    <source>
        <dbReference type="Pfam" id="PF14508"/>
    </source>
</evidence>
<evidence type="ECO:0000313" key="9">
    <source>
        <dbReference type="EMBL" id="WDF67061.1"/>
    </source>
</evidence>
<keyword evidence="10" id="KW-1185">Reference proteome</keyword>
<evidence type="ECO:0000256" key="5">
    <source>
        <dbReference type="ARBA" id="ARBA00023295"/>
    </source>
</evidence>
<comment type="subunit">
    <text evidence="2">Monomer.</text>
</comment>
<gene>
    <name evidence="9" type="ORF">PQ465_12170</name>
</gene>
<accession>A0ABY7WEV9</accession>
<organism evidence="9 10">
    <name type="scientific">Sphingobacterium oryzagri</name>
    <dbReference type="NCBI Taxonomy" id="3025669"/>
    <lineage>
        <taxon>Bacteria</taxon>
        <taxon>Pseudomonadati</taxon>
        <taxon>Bacteroidota</taxon>
        <taxon>Sphingobacteriia</taxon>
        <taxon>Sphingobacteriales</taxon>
        <taxon>Sphingobacteriaceae</taxon>
        <taxon>Sphingobacterium</taxon>
    </lineage>
</organism>
<dbReference type="PANTHER" id="PTHR35803">
    <property type="entry name" value="GLUCAN 1,4-ALPHA-GLUCOSIDASE SUSB-RELATED"/>
    <property type="match status" value="1"/>
</dbReference>
<dbReference type="SUPFAM" id="SSF51445">
    <property type="entry name" value="(Trans)glycosidases"/>
    <property type="match status" value="1"/>
</dbReference>
<sequence>MKTHFCLTLCYILFSGFGTLSGQSLEVTSPNKDISVIVDNEDGKIYYSITYQKSILLEKSPLGLVTNKADFSIGLKLLSKKESTSFQRYSNEKIKRKDIAYRSNDLYCTFQNSKEENFTVLFKVSDNNVAFRYLIPDVQGPSLIVEDEITGYNFPDGSTAFTSPQALPMTGWMGTKPSYEEEYNIDQQHGIKSKYGQGYTFPALFRISSEGWVMLSETGVDANYCASRLSEGTSDGNYKIMFPQKGENNGVADTKPLVTLPAATPWRTLTIGKDLKPIVETTITYDVVEEKYPASTDYKFGRATWSWVEWGDSSVNFIDQKKYIDLASELDFQYTLIDGFWDVQIGRDSIALLSKYAAGKGIGLWLWYNSNGAWNYAPQTPKNKMSDIIERRKEMAWLKKIGIKGIKVDFFGGDKQQTMRLYEEILSDANDYGLMVIFHGCTLPRGWEKMYPNFISSEAVLASENLIFGQGANDREAFSATLHPFIRNAVASMEFGPVLLNKRHNRANNGGMHRRTTETFQIATAIVFQSAVQNFGITPNNLTDASKHIIDFMKTVPTTWDETILLDGYPGKYVVLARRNGATWYIAAINGEKENKIIDIDLSLLKGKNFQLYEDSISGISSTSKVNVPNSKTIKVTIPVNGAAIVVSK</sequence>
<feature type="domain" description="Glycosyl-hydrolase 97 catalytic" evidence="6">
    <location>
        <begin position="307"/>
        <end position="460"/>
    </location>
</feature>
<dbReference type="InterPro" id="IPR052720">
    <property type="entry name" value="Glycosyl_hydrolase_97"/>
</dbReference>
<dbReference type="EMBL" id="CP117880">
    <property type="protein sequence ID" value="WDF67061.1"/>
    <property type="molecule type" value="Genomic_DNA"/>
</dbReference>
<dbReference type="InterPro" id="IPR029483">
    <property type="entry name" value="GH97_C"/>
</dbReference>
<proteinExistence type="predicted"/>
<dbReference type="GO" id="GO:0016787">
    <property type="term" value="F:hydrolase activity"/>
    <property type="evidence" value="ECO:0007669"/>
    <property type="project" value="UniProtKB-KW"/>
</dbReference>
<dbReference type="Gene3D" id="2.60.40.1180">
    <property type="entry name" value="Golgi alpha-mannosidase II"/>
    <property type="match status" value="1"/>
</dbReference>
<protein>
    <submittedName>
        <fullName evidence="9">Glycoside hydrolase family 97 catalytic domain-containing protein</fullName>
    </submittedName>
</protein>
<dbReference type="InterPro" id="IPR014718">
    <property type="entry name" value="GH-type_carb-bd"/>
</dbReference>
<dbReference type="InterPro" id="IPR019563">
    <property type="entry name" value="GH97_catalytic"/>
</dbReference>
<dbReference type="InterPro" id="IPR013785">
    <property type="entry name" value="Aldolase_TIM"/>
</dbReference>
<comment type="cofactor">
    <cofactor evidence="1">
        <name>Ca(2+)</name>
        <dbReference type="ChEBI" id="CHEBI:29108"/>
    </cofactor>
</comment>
<dbReference type="InterPro" id="IPR017853">
    <property type="entry name" value="GH"/>
</dbReference>
<evidence type="ECO:0000256" key="4">
    <source>
        <dbReference type="ARBA" id="ARBA00022837"/>
    </source>
</evidence>
<keyword evidence="4" id="KW-0106">Calcium</keyword>
<dbReference type="Gene3D" id="3.20.20.70">
    <property type="entry name" value="Aldolase class I"/>
    <property type="match status" value="1"/>
</dbReference>
<evidence type="ECO:0000256" key="3">
    <source>
        <dbReference type="ARBA" id="ARBA00022801"/>
    </source>
</evidence>
<dbReference type="InterPro" id="IPR013780">
    <property type="entry name" value="Glyco_hydro_b"/>
</dbReference>
<feature type="domain" description="Glycosyl-hydrolase 97 N-terminal" evidence="7">
    <location>
        <begin position="27"/>
        <end position="289"/>
    </location>
</feature>
<evidence type="ECO:0000259" key="6">
    <source>
        <dbReference type="Pfam" id="PF10566"/>
    </source>
</evidence>
<feature type="domain" description="Glycosyl-hydrolase 97 C-terminal oligomerisation" evidence="8">
    <location>
        <begin position="559"/>
        <end position="642"/>
    </location>
</feature>
<dbReference type="InterPro" id="IPR029486">
    <property type="entry name" value="GH97_N"/>
</dbReference>
<evidence type="ECO:0000256" key="1">
    <source>
        <dbReference type="ARBA" id="ARBA00001913"/>
    </source>
</evidence>
<keyword evidence="5" id="KW-0326">Glycosidase</keyword>
<dbReference type="Pfam" id="PF10566">
    <property type="entry name" value="Glyco_hydro_97"/>
    <property type="match status" value="1"/>
</dbReference>
<reference evidence="9 10" key="1">
    <citation type="submission" date="2023-02" db="EMBL/GenBank/DDBJ databases">
        <title>Genome sequence of Sphingobacterium sp. KACC 22765.</title>
        <authorList>
            <person name="Kim S."/>
            <person name="Heo J."/>
            <person name="Kwon S.-W."/>
        </authorList>
    </citation>
    <scope>NUCLEOTIDE SEQUENCE [LARGE SCALE GENOMIC DNA]</scope>
    <source>
        <strain evidence="9 10">KACC 22765</strain>
    </source>
</reference>
<dbReference type="RefSeq" id="WP_274265797.1">
    <property type="nucleotide sequence ID" value="NZ_CP117880.1"/>
</dbReference>
<keyword evidence="3 9" id="KW-0378">Hydrolase</keyword>
<dbReference type="Proteomes" id="UP001221558">
    <property type="component" value="Chromosome"/>
</dbReference>
<evidence type="ECO:0000259" key="8">
    <source>
        <dbReference type="Pfam" id="PF14509"/>
    </source>
</evidence>
<dbReference type="Gene3D" id="2.70.98.10">
    <property type="match status" value="1"/>
</dbReference>
<dbReference type="Pfam" id="PF14508">
    <property type="entry name" value="GH97_N"/>
    <property type="match status" value="1"/>
</dbReference>